<sequence length="20" mass="2327">MEENRKMRGTNITSLRTDSS</sequence>
<evidence type="ECO:0000313" key="2">
    <source>
        <dbReference type="EMBL" id="JAE13622.1"/>
    </source>
</evidence>
<protein>
    <submittedName>
        <fullName evidence="2">Uncharacterized protein</fullName>
    </submittedName>
</protein>
<reference evidence="2" key="1">
    <citation type="submission" date="2014-09" db="EMBL/GenBank/DDBJ databases">
        <authorList>
            <person name="Magalhaes I.L.F."/>
            <person name="Oliveira U."/>
            <person name="Santos F.R."/>
            <person name="Vidigal T.H.D.A."/>
            <person name="Brescovit A.D."/>
            <person name="Santos A.J."/>
        </authorList>
    </citation>
    <scope>NUCLEOTIDE SEQUENCE</scope>
    <source>
        <tissue evidence="2">Shoot tissue taken approximately 20 cm above the soil surface</tissue>
    </source>
</reference>
<proteinExistence type="predicted"/>
<feature type="compositionally biased region" description="Polar residues" evidence="1">
    <location>
        <begin position="10"/>
        <end position="20"/>
    </location>
</feature>
<dbReference type="AlphaFoldDB" id="A0A0A9FMX3"/>
<accession>A0A0A9FMX3</accession>
<evidence type="ECO:0000256" key="1">
    <source>
        <dbReference type="SAM" id="MobiDB-lite"/>
    </source>
</evidence>
<name>A0A0A9FMX3_ARUDO</name>
<reference evidence="2" key="2">
    <citation type="journal article" date="2015" name="Data Brief">
        <title>Shoot transcriptome of the giant reed, Arundo donax.</title>
        <authorList>
            <person name="Barrero R.A."/>
            <person name="Guerrero F.D."/>
            <person name="Moolhuijzen P."/>
            <person name="Goolsby J.A."/>
            <person name="Tidwell J."/>
            <person name="Bellgard S.E."/>
            <person name="Bellgard M.I."/>
        </authorList>
    </citation>
    <scope>NUCLEOTIDE SEQUENCE</scope>
    <source>
        <tissue evidence="2">Shoot tissue taken approximately 20 cm above the soil surface</tissue>
    </source>
</reference>
<dbReference type="EMBL" id="GBRH01184274">
    <property type="protein sequence ID" value="JAE13622.1"/>
    <property type="molecule type" value="Transcribed_RNA"/>
</dbReference>
<organism evidence="2">
    <name type="scientific">Arundo donax</name>
    <name type="common">Giant reed</name>
    <name type="synonym">Donax arundinaceus</name>
    <dbReference type="NCBI Taxonomy" id="35708"/>
    <lineage>
        <taxon>Eukaryota</taxon>
        <taxon>Viridiplantae</taxon>
        <taxon>Streptophyta</taxon>
        <taxon>Embryophyta</taxon>
        <taxon>Tracheophyta</taxon>
        <taxon>Spermatophyta</taxon>
        <taxon>Magnoliopsida</taxon>
        <taxon>Liliopsida</taxon>
        <taxon>Poales</taxon>
        <taxon>Poaceae</taxon>
        <taxon>PACMAD clade</taxon>
        <taxon>Arundinoideae</taxon>
        <taxon>Arundineae</taxon>
        <taxon>Arundo</taxon>
    </lineage>
</organism>
<feature type="region of interest" description="Disordered" evidence="1">
    <location>
        <begin position="1"/>
        <end position="20"/>
    </location>
</feature>